<dbReference type="InterPro" id="IPR001509">
    <property type="entry name" value="Epimerase_deHydtase"/>
</dbReference>
<dbReference type="EMBL" id="CP090958">
    <property type="protein sequence ID" value="WGW13489.1"/>
    <property type="molecule type" value="Genomic_DNA"/>
</dbReference>
<gene>
    <name evidence="4" type="ORF">LWF01_06955</name>
</gene>
<evidence type="ECO:0000259" key="2">
    <source>
        <dbReference type="Pfam" id="PF01370"/>
    </source>
</evidence>
<reference evidence="4 5" key="1">
    <citation type="submission" date="2023-05" db="EMBL/GenBank/DDBJ databases">
        <title>Lithophilousrod everest ZFBP1038 complete genpme.</title>
        <authorList>
            <person name="Tian M."/>
        </authorList>
    </citation>
    <scope>NUCLEOTIDE SEQUENCE [LARGE SCALE GENOMIC DNA]</scope>
    <source>
        <strain evidence="4 5">ZFBP1038</strain>
    </source>
</reference>
<evidence type="ECO:0000313" key="4">
    <source>
        <dbReference type="EMBL" id="WGW13489.1"/>
    </source>
</evidence>
<accession>A0ABY8QWU0</accession>
<sequence length="297" mass="31249">MKILVAGASGFIGSALLPHLVSEGHEVTQLVRRAPRTSAEAHWDPASGRLEPAIIDAHDVVINLAGAGVGDHRWSTEYRRLIRDSRVDTTTTLAKAMTQAARPPQAFVNASAVGYYGDRGDQILDETAPPGTGFLSEVCSQWESAADTAPDGVRIAKCRVGIVLAPDGGALARLLPLIRFGLGGPLGSGKQWWPWITLPDIVRAFAHAATNDSLAGPVNFVGPAPARNADIVASLARALRRPAVLSVPRFALRVAVGELAGDILASTRAVPGRLQESGFNYRHNSLTAAAAWAAGEP</sequence>
<dbReference type="SUPFAM" id="SSF51735">
    <property type="entry name" value="NAD(P)-binding Rossmann-fold domains"/>
    <property type="match status" value="1"/>
</dbReference>
<comment type="similarity">
    <text evidence="1">Belongs to the NAD(P)-dependent epimerase/dehydratase family. SDR39U1 subfamily.</text>
</comment>
<keyword evidence="5" id="KW-1185">Reference proteome</keyword>
<dbReference type="Proteomes" id="UP001209083">
    <property type="component" value="Chromosome"/>
</dbReference>
<feature type="domain" description="DUF1731" evidence="3">
    <location>
        <begin position="247"/>
        <end position="292"/>
    </location>
</feature>
<feature type="domain" description="NAD-dependent epimerase/dehydratase" evidence="2">
    <location>
        <begin position="3"/>
        <end position="212"/>
    </location>
</feature>
<dbReference type="PANTHER" id="PTHR11092">
    <property type="entry name" value="SUGAR NUCLEOTIDE EPIMERASE RELATED"/>
    <property type="match status" value="1"/>
</dbReference>
<dbReference type="PANTHER" id="PTHR11092:SF0">
    <property type="entry name" value="EPIMERASE FAMILY PROTEIN SDR39U1"/>
    <property type="match status" value="1"/>
</dbReference>
<dbReference type="NCBIfam" id="TIGR01777">
    <property type="entry name" value="yfcH"/>
    <property type="match status" value="1"/>
</dbReference>
<protein>
    <submittedName>
        <fullName evidence="4">TIGR01777 family oxidoreductase</fullName>
    </submittedName>
</protein>
<evidence type="ECO:0000256" key="1">
    <source>
        <dbReference type="ARBA" id="ARBA00009353"/>
    </source>
</evidence>
<dbReference type="InterPro" id="IPR010099">
    <property type="entry name" value="SDR39U1"/>
</dbReference>
<dbReference type="InterPro" id="IPR013549">
    <property type="entry name" value="DUF1731"/>
</dbReference>
<dbReference type="Gene3D" id="3.40.50.720">
    <property type="entry name" value="NAD(P)-binding Rossmann-like Domain"/>
    <property type="match status" value="1"/>
</dbReference>
<name>A0ABY8QWU0_9MICO</name>
<dbReference type="Pfam" id="PF08338">
    <property type="entry name" value="DUF1731"/>
    <property type="match status" value="1"/>
</dbReference>
<dbReference type="InterPro" id="IPR036291">
    <property type="entry name" value="NAD(P)-bd_dom_sf"/>
</dbReference>
<evidence type="ECO:0000313" key="5">
    <source>
        <dbReference type="Proteomes" id="UP001209083"/>
    </source>
</evidence>
<dbReference type="RefSeq" id="WP_349640311.1">
    <property type="nucleotide sequence ID" value="NZ_CP090958.1"/>
</dbReference>
<evidence type="ECO:0000259" key="3">
    <source>
        <dbReference type="Pfam" id="PF08338"/>
    </source>
</evidence>
<dbReference type="Pfam" id="PF01370">
    <property type="entry name" value="Epimerase"/>
    <property type="match status" value="1"/>
</dbReference>
<proteinExistence type="inferred from homology"/>
<organism evidence="4 5">
    <name type="scientific">Saxibacter everestensis</name>
    <dbReference type="NCBI Taxonomy" id="2909229"/>
    <lineage>
        <taxon>Bacteria</taxon>
        <taxon>Bacillati</taxon>
        <taxon>Actinomycetota</taxon>
        <taxon>Actinomycetes</taxon>
        <taxon>Micrococcales</taxon>
        <taxon>Brevibacteriaceae</taxon>
        <taxon>Saxibacter</taxon>
    </lineage>
</organism>